<reference evidence="1 2" key="1">
    <citation type="submission" date="2021-02" db="EMBL/GenBank/DDBJ databases">
        <title>Whole genome sequencing of Streptomyces actuosus VRA1.</title>
        <authorList>
            <person name="Sen G."/>
            <person name="Sen A."/>
        </authorList>
    </citation>
    <scope>NUCLEOTIDE SEQUENCE [LARGE SCALE GENOMIC DNA]</scope>
    <source>
        <strain evidence="1 2">VRA1</strain>
    </source>
</reference>
<sequence>MTPENSLVQAYLKAHPETQSAVNGTLLGKFTSGTALVTAHLAPLVDWAYARIAEMVGAADLNERQARMYIEELSVFARYNAQFLKAAATAVEGYCPELAHELRRNHLEEGGERGKVPAHYVLYTNALLSDLGLLVNGHGPAPETETLVNLHQWMVGSHMPSHIAGAYYATEAVAIAETEILRDITNRYGELTTGRSGSELKALHYYYELHLDDEHEAAQVSGMSVEAAHIEGLARFIKESELFHIDLPQALDGWLTITEGMTHWWAQLAHRASEMN</sequence>
<dbReference type="Pfam" id="PF12981">
    <property type="entry name" value="DUF3865"/>
    <property type="match status" value="1"/>
</dbReference>
<dbReference type="EMBL" id="JAFFZS010000011">
    <property type="protein sequence ID" value="MBN0045668.1"/>
    <property type="molecule type" value="Genomic_DNA"/>
</dbReference>
<dbReference type="InterPro" id="IPR024477">
    <property type="entry name" value="DUF3865_CADD-like"/>
</dbReference>
<name>A0ABS2VRF5_STRAS</name>
<evidence type="ECO:0000313" key="2">
    <source>
        <dbReference type="Proteomes" id="UP000788262"/>
    </source>
</evidence>
<proteinExistence type="predicted"/>
<dbReference type="Proteomes" id="UP000788262">
    <property type="component" value="Unassembled WGS sequence"/>
</dbReference>
<keyword evidence="2" id="KW-1185">Reference proteome</keyword>
<evidence type="ECO:0000313" key="1">
    <source>
        <dbReference type="EMBL" id="MBN0045668.1"/>
    </source>
</evidence>
<gene>
    <name evidence="1" type="ORF">JS756_16455</name>
</gene>
<dbReference type="InterPro" id="IPR016084">
    <property type="entry name" value="Haem_Oase-like_multi-hlx"/>
</dbReference>
<comment type="caution">
    <text evidence="1">The sequence shown here is derived from an EMBL/GenBank/DDBJ whole genome shotgun (WGS) entry which is preliminary data.</text>
</comment>
<protein>
    <submittedName>
        <fullName evidence="1">DUF3865 domain-containing protein</fullName>
    </submittedName>
</protein>
<organism evidence="1 2">
    <name type="scientific">Streptomyces actuosus</name>
    <dbReference type="NCBI Taxonomy" id="1885"/>
    <lineage>
        <taxon>Bacteria</taxon>
        <taxon>Bacillati</taxon>
        <taxon>Actinomycetota</taxon>
        <taxon>Actinomycetes</taxon>
        <taxon>Kitasatosporales</taxon>
        <taxon>Streptomycetaceae</taxon>
        <taxon>Streptomyces</taxon>
    </lineage>
</organism>
<dbReference type="RefSeq" id="WP_205383860.1">
    <property type="nucleotide sequence ID" value="NZ_JAFFZS010000011.1"/>
</dbReference>
<dbReference type="Gene3D" id="1.20.910.10">
    <property type="entry name" value="Heme oxygenase-like"/>
    <property type="match status" value="1"/>
</dbReference>
<accession>A0ABS2VRF5</accession>